<dbReference type="EMBL" id="CP027231">
    <property type="protein sequence ID" value="AVM51786.1"/>
    <property type="molecule type" value="Genomic_DNA"/>
</dbReference>
<gene>
    <name evidence="12" type="ORF">C4H11_01375</name>
</gene>
<dbReference type="InterPro" id="IPR038257">
    <property type="entry name" value="CRISPR-assoc_Cas3_HD_sf"/>
</dbReference>
<evidence type="ECO:0000256" key="5">
    <source>
        <dbReference type="ARBA" id="ARBA00022741"/>
    </source>
</evidence>
<evidence type="ECO:0000256" key="1">
    <source>
        <dbReference type="ARBA" id="ARBA00006847"/>
    </source>
</evidence>
<organism evidence="12 13">
    <name type="scientific">Bacteroides zoogleoformans</name>
    <dbReference type="NCBI Taxonomy" id="28119"/>
    <lineage>
        <taxon>Bacteria</taxon>
        <taxon>Pseudomonadati</taxon>
        <taxon>Bacteroidota</taxon>
        <taxon>Bacteroidia</taxon>
        <taxon>Bacteroidales</taxon>
        <taxon>Bacteroidaceae</taxon>
        <taxon>Bacteroides</taxon>
    </lineage>
</organism>
<comment type="similarity">
    <text evidence="2">In the central section; belongs to the CRISPR-associated helicase Cas3 family.</text>
</comment>
<dbReference type="InterPro" id="IPR014001">
    <property type="entry name" value="Helicase_ATP-bd"/>
</dbReference>
<keyword evidence="4" id="KW-0479">Metal-binding</keyword>
<dbReference type="SMART" id="SM00487">
    <property type="entry name" value="DEXDc"/>
    <property type="match status" value="1"/>
</dbReference>
<dbReference type="PROSITE" id="PS51192">
    <property type="entry name" value="HELICASE_ATP_BIND_1"/>
    <property type="match status" value="1"/>
</dbReference>
<dbReference type="InterPro" id="IPR006474">
    <property type="entry name" value="Helicase_Cas3_CRISPR-ass_core"/>
</dbReference>
<dbReference type="NCBIfam" id="TIGR01596">
    <property type="entry name" value="cas3_HD"/>
    <property type="match status" value="1"/>
</dbReference>
<dbReference type="CDD" id="cd17930">
    <property type="entry name" value="DEXHc_cas3"/>
    <property type="match status" value="1"/>
</dbReference>
<evidence type="ECO:0000259" key="10">
    <source>
        <dbReference type="PROSITE" id="PS51192"/>
    </source>
</evidence>
<feature type="domain" description="Helicase ATP-binding" evidence="10">
    <location>
        <begin position="224"/>
        <end position="411"/>
    </location>
</feature>
<dbReference type="Pfam" id="PF22590">
    <property type="entry name" value="Cas3-like_C_2"/>
    <property type="match status" value="1"/>
</dbReference>
<evidence type="ECO:0000256" key="8">
    <source>
        <dbReference type="ARBA" id="ARBA00022840"/>
    </source>
</evidence>
<dbReference type="PROSITE" id="PS51643">
    <property type="entry name" value="HD_CAS3"/>
    <property type="match status" value="1"/>
</dbReference>
<dbReference type="Proteomes" id="UP000238304">
    <property type="component" value="Chromosome"/>
</dbReference>
<keyword evidence="6" id="KW-0378">Hydrolase</keyword>
<dbReference type="InterPro" id="IPR006483">
    <property type="entry name" value="CRISPR-assoc_Cas3_HD"/>
</dbReference>
<evidence type="ECO:0000259" key="11">
    <source>
        <dbReference type="PROSITE" id="PS51643"/>
    </source>
</evidence>
<dbReference type="Pfam" id="PF00270">
    <property type="entry name" value="DEAD"/>
    <property type="match status" value="1"/>
</dbReference>
<evidence type="ECO:0000256" key="2">
    <source>
        <dbReference type="ARBA" id="ARBA00009046"/>
    </source>
</evidence>
<dbReference type="RefSeq" id="WP_106040170.1">
    <property type="nucleotide sequence ID" value="NZ_CP027231.1"/>
</dbReference>
<proteinExistence type="inferred from homology"/>
<sequence>MFISHLYQEQDGHWVKQSNEKHSKGVAERCKTFASKFGMGNWGVVMGLLHDKGKEQRTFQEHIKKASGMEPAIRVSGDYHHAYVGALIAQKYYPQAAMLFANPLMGHHRGLYDEGEKKELLKKTIPEDVDEKCLFDIKLTIPPLPFQPKDLHHLERMLYSCLVDADYLDTESFMHPKTAALRGNHTQLGELLEKLETRLESFKQITPETEVNIIRNYVQQQCRLSSEREKGFYSLTVPTGGGKTLSSVLWALRHAVQNGQDRIIIAIPYTSIIIQTAHILKDILGEENVLEHHSNMNHEGNENENETEEQYRIKLATENWDYPVIVTTTVELFESLFSNKPSRCRKLHNIVNSVVVLDEVQTLPVNYLQPIVDSLDTLKRIFGCSILFTTASLPVLVGNHRGTNYQHVFQGLPDIHEIIPTEANLHEKLRRVKLVVDNAPSSYDDIAKRIAEFDRVLCIVNTRRDAKELYDRLSKDGLCLHLSRMMCPAHVQDTLRLLKEYLNNPGQRVIRVIATQLIEAGIDIDFPVVFRQEAGLDSILQAAGRCNREGKQDISPTYVFSLAAEHPLPKGFMTQTNNARLALPPELDWFAPAAMRQYFEQLFSRSCTFDKADILQLLYKQQMQFETAAHNFQLIEDNSISVIINWHNSMELVTQLKDKGISYRLLKRLAQYSVNIKTSDFRKLAEAGALEEVVKGVYCVESPSFYHDNTGLTIENQWLEEILIK</sequence>
<evidence type="ECO:0000256" key="3">
    <source>
        <dbReference type="ARBA" id="ARBA00022722"/>
    </source>
</evidence>
<dbReference type="SUPFAM" id="SSF109604">
    <property type="entry name" value="HD-domain/PDEase-like"/>
    <property type="match status" value="1"/>
</dbReference>
<protein>
    <submittedName>
        <fullName evidence="12">CRISPR-associated helicase/endonuclease Cas3</fullName>
    </submittedName>
</protein>
<keyword evidence="5" id="KW-0547">Nucleotide-binding</keyword>
<name>A0ABN5IJI2_9BACE</name>
<keyword evidence="7" id="KW-0347">Helicase</keyword>
<reference evidence="12 13" key="1">
    <citation type="submission" date="2018-02" db="EMBL/GenBank/DDBJ databases">
        <authorList>
            <person name="Holder M.E."/>
            <person name="Ajami N.J."/>
            <person name="Petrosino J.F."/>
        </authorList>
    </citation>
    <scope>NUCLEOTIDE SEQUENCE [LARGE SCALE GENOMIC DNA]</scope>
    <source>
        <strain evidence="12 13">ATCC 33285</strain>
    </source>
</reference>
<evidence type="ECO:0000256" key="6">
    <source>
        <dbReference type="ARBA" id="ARBA00022801"/>
    </source>
</evidence>
<dbReference type="CDD" id="cd09641">
    <property type="entry name" value="Cas3''_I"/>
    <property type="match status" value="1"/>
</dbReference>
<dbReference type="InterPro" id="IPR054712">
    <property type="entry name" value="Cas3-like_dom"/>
</dbReference>
<evidence type="ECO:0000256" key="9">
    <source>
        <dbReference type="ARBA" id="ARBA00023118"/>
    </source>
</evidence>
<keyword evidence="3" id="KW-0540">Nuclease</keyword>
<dbReference type="SUPFAM" id="SSF52540">
    <property type="entry name" value="P-loop containing nucleoside triphosphate hydrolases"/>
    <property type="match status" value="1"/>
</dbReference>
<feature type="domain" description="HD Cas3-type" evidence="11">
    <location>
        <begin position="12"/>
        <end position="168"/>
    </location>
</feature>
<comment type="similarity">
    <text evidence="1">In the N-terminal section; belongs to the CRISPR-associated nuclease Cas3-HD family.</text>
</comment>
<keyword evidence="13" id="KW-1185">Reference proteome</keyword>
<dbReference type="InterPro" id="IPR011545">
    <property type="entry name" value="DEAD/DEAH_box_helicase_dom"/>
</dbReference>
<dbReference type="InterPro" id="IPR027417">
    <property type="entry name" value="P-loop_NTPase"/>
</dbReference>
<accession>A0ABN5IJI2</accession>
<evidence type="ECO:0000256" key="4">
    <source>
        <dbReference type="ARBA" id="ARBA00022723"/>
    </source>
</evidence>
<keyword evidence="8" id="KW-0067">ATP-binding</keyword>
<dbReference type="Gene3D" id="1.10.3210.30">
    <property type="match status" value="1"/>
</dbReference>
<dbReference type="NCBIfam" id="TIGR01587">
    <property type="entry name" value="cas3_core"/>
    <property type="match status" value="1"/>
</dbReference>
<keyword evidence="9" id="KW-0051">Antiviral defense</keyword>
<evidence type="ECO:0000256" key="7">
    <source>
        <dbReference type="ARBA" id="ARBA00022806"/>
    </source>
</evidence>
<evidence type="ECO:0000313" key="13">
    <source>
        <dbReference type="Proteomes" id="UP000238304"/>
    </source>
</evidence>
<dbReference type="Gene3D" id="3.40.50.300">
    <property type="entry name" value="P-loop containing nucleotide triphosphate hydrolases"/>
    <property type="match status" value="2"/>
</dbReference>
<evidence type="ECO:0000313" key="12">
    <source>
        <dbReference type="EMBL" id="AVM51786.1"/>
    </source>
</evidence>